<dbReference type="GO" id="GO:0042612">
    <property type="term" value="C:MHC class I protein complex"/>
    <property type="evidence" value="ECO:0007669"/>
    <property type="project" value="UniProtKB-KW"/>
</dbReference>
<evidence type="ECO:0000256" key="7">
    <source>
        <dbReference type="ARBA" id="ARBA00023319"/>
    </source>
</evidence>
<reference evidence="10" key="2">
    <citation type="submission" date="2025-09" db="UniProtKB">
        <authorList>
            <consortium name="Ensembl"/>
        </authorList>
    </citation>
    <scope>IDENTIFICATION</scope>
</reference>
<dbReference type="SUPFAM" id="SSF48726">
    <property type="entry name" value="Immunoglobulin"/>
    <property type="match status" value="1"/>
</dbReference>
<dbReference type="Ensembl" id="ENSGMOT00000025800.1">
    <property type="protein sequence ID" value="ENSGMOP00000029078.1"/>
    <property type="gene ID" value="ENSGMOG00000001875.2"/>
</dbReference>
<keyword evidence="11" id="KW-1185">Reference proteome</keyword>
<evidence type="ECO:0000256" key="1">
    <source>
        <dbReference type="ARBA" id="ARBA00004613"/>
    </source>
</evidence>
<keyword evidence="4" id="KW-0490">MHC I</keyword>
<reference evidence="10" key="1">
    <citation type="submission" date="2025-08" db="UniProtKB">
        <authorList>
            <consortium name="Ensembl"/>
        </authorList>
    </citation>
    <scope>IDENTIFICATION</scope>
</reference>
<dbReference type="InterPro" id="IPR013783">
    <property type="entry name" value="Ig-like_fold"/>
</dbReference>
<evidence type="ECO:0000259" key="9">
    <source>
        <dbReference type="PROSITE" id="PS50835"/>
    </source>
</evidence>
<dbReference type="InterPro" id="IPR050160">
    <property type="entry name" value="MHC/Immunoglobulin"/>
</dbReference>
<dbReference type="Proteomes" id="UP000694546">
    <property type="component" value="Chromosome 4"/>
</dbReference>
<dbReference type="InterPro" id="IPR036179">
    <property type="entry name" value="Ig-like_dom_sf"/>
</dbReference>
<feature type="domain" description="Ig-like" evidence="9">
    <location>
        <begin position="29"/>
        <end position="108"/>
    </location>
</feature>
<name>A0A8C5AD21_GADMO</name>
<dbReference type="GeneTree" id="ENSGT00940000165013"/>
<feature type="signal peptide" evidence="8">
    <location>
        <begin position="1"/>
        <end position="25"/>
    </location>
</feature>
<proteinExistence type="inferred from homology"/>
<dbReference type="PANTHER" id="PTHR19944:SF62">
    <property type="entry name" value="BETA-2-MICROGLOBULIN"/>
    <property type="match status" value="1"/>
</dbReference>
<dbReference type="InterPro" id="IPR003597">
    <property type="entry name" value="Ig_C1-set"/>
</dbReference>
<dbReference type="GO" id="GO:0005576">
    <property type="term" value="C:extracellular region"/>
    <property type="evidence" value="ECO:0007669"/>
    <property type="project" value="UniProtKB-SubCell"/>
</dbReference>
<evidence type="ECO:0000313" key="11">
    <source>
        <dbReference type="Proteomes" id="UP000694546"/>
    </source>
</evidence>
<evidence type="ECO:0000313" key="10">
    <source>
        <dbReference type="Ensembl" id="ENSGMOP00000029078.1"/>
    </source>
</evidence>
<evidence type="ECO:0000256" key="3">
    <source>
        <dbReference type="ARBA" id="ARBA00018767"/>
    </source>
</evidence>
<organism evidence="10 11">
    <name type="scientific">Gadus morhua</name>
    <name type="common">Atlantic cod</name>
    <dbReference type="NCBI Taxonomy" id="8049"/>
    <lineage>
        <taxon>Eukaryota</taxon>
        <taxon>Metazoa</taxon>
        <taxon>Chordata</taxon>
        <taxon>Craniata</taxon>
        <taxon>Vertebrata</taxon>
        <taxon>Euteleostomi</taxon>
        <taxon>Actinopterygii</taxon>
        <taxon>Neopterygii</taxon>
        <taxon>Teleostei</taxon>
        <taxon>Neoteleostei</taxon>
        <taxon>Acanthomorphata</taxon>
        <taxon>Zeiogadaria</taxon>
        <taxon>Gadariae</taxon>
        <taxon>Gadiformes</taxon>
        <taxon>Gadoidei</taxon>
        <taxon>Gadidae</taxon>
        <taxon>Gadus</taxon>
    </lineage>
</organism>
<keyword evidence="7" id="KW-0393">Immunoglobulin domain</keyword>
<keyword evidence="8" id="KW-0732">Signal</keyword>
<dbReference type="Gene3D" id="2.60.40.10">
    <property type="entry name" value="Immunoglobulins"/>
    <property type="match status" value="1"/>
</dbReference>
<evidence type="ECO:0000256" key="2">
    <source>
        <dbReference type="ARBA" id="ARBA00009564"/>
    </source>
</evidence>
<accession>A0A8C5AD21</accession>
<evidence type="ECO:0000256" key="5">
    <source>
        <dbReference type="ARBA" id="ARBA00022525"/>
    </source>
</evidence>
<evidence type="ECO:0000256" key="4">
    <source>
        <dbReference type="ARBA" id="ARBA00022451"/>
    </source>
</evidence>
<protein>
    <recommendedName>
        <fullName evidence="3">Beta-2-microglobulin</fullName>
    </recommendedName>
</protein>
<dbReference type="PANTHER" id="PTHR19944">
    <property type="entry name" value="MHC CLASS II-RELATED"/>
    <property type="match status" value="1"/>
</dbReference>
<comment type="subcellular location">
    <subcellularLocation>
        <location evidence="1">Secreted</location>
    </subcellularLocation>
</comment>
<dbReference type="InterPro" id="IPR003006">
    <property type="entry name" value="Ig/MHC_CS"/>
</dbReference>
<dbReference type="GO" id="GO:0002474">
    <property type="term" value="P:antigen processing and presentation of peptide antigen via MHC class I"/>
    <property type="evidence" value="ECO:0007669"/>
    <property type="project" value="UniProtKB-KW"/>
</dbReference>
<keyword evidence="6" id="KW-0391">Immunity</keyword>
<dbReference type="SMART" id="SM00407">
    <property type="entry name" value="IGc1"/>
    <property type="match status" value="1"/>
</dbReference>
<evidence type="ECO:0000256" key="8">
    <source>
        <dbReference type="SAM" id="SignalP"/>
    </source>
</evidence>
<dbReference type="Pfam" id="PF07654">
    <property type="entry name" value="C1-set"/>
    <property type="match status" value="1"/>
</dbReference>
<dbReference type="PROSITE" id="PS50835">
    <property type="entry name" value="IG_LIKE"/>
    <property type="match status" value="1"/>
</dbReference>
<feature type="chain" id="PRO_5034775364" description="Beta-2-microglobulin" evidence="8">
    <location>
        <begin position="26"/>
        <end position="145"/>
    </location>
</feature>
<sequence>MGVFGVKMNPLMVSVFCGLVLMSMAITPPKVQVYTREPAEPGTGNSLICYLNNFQPPEVEVDLLENGVVIPGAVQSDLMFESQWQYHLTKRVPFIPREGARYACRVNHMGRTTNHAWGEFCFWSSVVIADHVTSTFIPFFTPTFR</sequence>
<keyword evidence="5" id="KW-0964">Secreted</keyword>
<dbReference type="AlphaFoldDB" id="A0A8C5AD21"/>
<dbReference type="InterPro" id="IPR007110">
    <property type="entry name" value="Ig-like_dom"/>
</dbReference>
<dbReference type="PROSITE" id="PS00290">
    <property type="entry name" value="IG_MHC"/>
    <property type="match status" value="1"/>
</dbReference>
<evidence type="ECO:0000256" key="6">
    <source>
        <dbReference type="ARBA" id="ARBA00022859"/>
    </source>
</evidence>
<comment type="similarity">
    <text evidence="2">Belongs to the beta-2-microglobulin family.</text>
</comment>